<dbReference type="InterPro" id="IPR024826">
    <property type="entry name" value="DNA_pol_delta/II_ssu"/>
</dbReference>
<reference evidence="5" key="1">
    <citation type="submission" date="2013-10" db="EMBL/GenBank/DDBJ databases">
        <title>Genomic analysis of the causative agents of coccidiosis in chickens.</title>
        <authorList>
            <person name="Reid A.J."/>
            <person name="Blake D."/>
            <person name="Billington K."/>
            <person name="Browne H."/>
            <person name="Dunn M."/>
            <person name="Hung S."/>
            <person name="Kawahara F."/>
            <person name="Miranda-Saavedra D."/>
            <person name="Mourier T."/>
            <person name="Nagra H."/>
            <person name="Otto T.D."/>
            <person name="Rawlings N."/>
            <person name="Sanchez A."/>
            <person name="Sanders M."/>
            <person name="Subramaniam C."/>
            <person name="Tay Y."/>
            <person name="Dear P."/>
            <person name="Doerig C."/>
            <person name="Gruber A."/>
            <person name="Parkinson J."/>
            <person name="Shirley M."/>
            <person name="Wan K.L."/>
            <person name="Berriman M."/>
            <person name="Tomley F."/>
            <person name="Pain A."/>
        </authorList>
    </citation>
    <scope>NUCLEOTIDE SEQUENCE [LARGE SCALE GENOMIC DNA]</scope>
    <source>
        <strain evidence="5">Houghton</strain>
    </source>
</reference>
<dbReference type="VEuPathDB" id="ToxoDB:ETH2_0823100"/>
<feature type="region of interest" description="Disordered" evidence="3">
    <location>
        <begin position="178"/>
        <end position="220"/>
    </location>
</feature>
<dbReference type="PANTHER" id="PTHR10416:SF0">
    <property type="entry name" value="DNA POLYMERASE DELTA SUBUNIT 2"/>
    <property type="match status" value="1"/>
</dbReference>
<proteinExistence type="inferred from homology"/>
<evidence type="ECO:0000259" key="4">
    <source>
        <dbReference type="Pfam" id="PF18018"/>
    </source>
</evidence>
<dbReference type="Gene3D" id="2.40.50.430">
    <property type="match status" value="1"/>
</dbReference>
<gene>
    <name evidence="5" type="ORF">ETH_00040115</name>
</gene>
<keyword evidence="6" id="KW-1185">Reference proteome</keyword>
<comment type="similarity">
    <text evidence="1">Belongs to the DNA polymerase delta/II small subunit family.</text>
</comment>
<dbReference type="RefSeq" id="XP_013234941.1">
    <property type="nucleotide sequence ID" value="XM_013379487.1"/>
</dbReference>
<accession>U6L1A2</accession>
<name>U6L1A2_EIMTE</name>
<dbReference type="Pfam" id="PF18018">
    <property type="entry name" value="DNA_pol_D_N"/>
    <property type="match status" value="1"/>
</dbReference>
<dbReference type="InterPro" id="IPR040663">
    <property type="entry name" value="DNA_pol_D_N"/>
</dbReference>
<dbReference type="GO" id="GO:0006271">
    <property type="term" value="P:DNA strand elongation involved in DNA replication"/>
    <property type="evidence" value="ECO:0007669"/>
    <property type="project" value="TreeGrafter"/>
</dbReference>
<dbReference type="VEuPathDB" id="ToxoDB:ETH_00040115"/>
<organism evidence="5 6">
    <name type="scientific">Eimeria tenella</name>
    <name type="common">Coccidian parasite</name>
    <dbReference type="NCBI Taxonomy" id="5802"/>
    <lineage>
        <taxon>Eukaryota</taxon>
        <taxon>Sar</taxon>
        <taxon>Alveolata</taxon>
        <taxon>Apicomplexa</taxon>
        <taxon>Conoidasida</taxon>
        <taxon>Coccidia</taxon>
        <taxon>Eucoccidiorida</taxon>
        <taxon>Eimeriorina</taxon>
        <taxon>Eimeriidae</taxon>
        <taxon>Eimeria</taxon>
    </lineage>
</organism>
<evidence type="ECO:0000313" key="5">
    <source>
        <dbReference type="EMBL" id="CDJ44192.1"/>
    </source>
</evidence>
<dbReference type="GeneID" id="25257063"/>
<evidence type="ECO:0000256" key="2">
    <source>
        <dbReference type="ARBA" id="ARBA00022705"/>
    </source>
</evidence>
<dbReference type="EMBL" id="HG676661">
    <property type="protein sequence ID" value="CDJ44192.1"/>
    <property type="molecule type" value="Genomic_DNA"/>
</dbReference>
<dbReference type="PANTHER" id="PTHR10416">
    <property type="entry name" value="DNA POLYMERASE DELTA SUBUNIT 2"/>
    <property type="match status" value="1"/>
</dbReference>
<evidence type="ECO:0000313" key="6">
    <source>
        <dbReference type="Proteomes" id="UP000030747"/>
    </source>
</evidence>
<evidence type="ECO:0000256" key="3">
    <source>
        <dbReference type="SAM" id="MobiDB-lite"/>
    </source>
</evidence>
<reference evidence="5" key="2">
    <citation type="submission" date="2013-10" db="EMBL/GenBank/DDBJ databases">
        <authorList>
            <person name="Aslett M."/>
        </authorList>
    </citation>
    <scope>NUCLEOTIDE SEQUENCE [LARGE SCALE GENOMIC DNA]</scope>
    <source>
        <strain evidence="5">Houghton</strain>
    </source>
</reference>
<dbReference type="Proteomes" id="UP000030747">
    <property type="component" value="Unassembled WGS sequence"/>
</dbReference>
<protein>
    <submittedName>
        <fullName evidence="5">DNA polymerase delta small subunit, putative</fullName>
    </submittedName>
</protein>
<dbReference type="OrthoDB" id="348861at2759"/>
<dbReference type="GO" id="GO:0043625">
    <property type="term" value="C:delta DNA polymerase complex"/>
    <property type="evidence" value="ECO:0007669"/>
    <property type="project" value="TreeGrafter"/>
</dbReference>
<evidence type="ECO:0000256" key="1">
    <source>
        <dbReference type="ARBA" id="ARBA00006035"/>
    </source>
</evidence>
<keyword evidence="2" id="KW-0235">DNA replication</keyword>
<sequence>MGGPSFGWSAGQKGKSVLLQDGGPMSSSSAAFTSLGCSSRGPICSKKECVVVGVLFKEMPMRPSVLKEYINTLEIQTASQTTEEREPRLFLEDMTARIALVPAAAAAAAAATEAAAAAAAAERTAFSTVSGSLCISGTLDINRCVTGMVVAVKGYSLGTGAFSVNQICVAGAPSPGAPLGAPQGVPEGGPQGGPQGPPQGEPQGGPLTGGPPGAPKAVEGVEFDAEDKYVLFVSGFRA</sequence>
<dbReference type="AlphaFoldDB" id="U6L1A2"/>
<feature type="domain" description="DNA polymerase delta subunit OB-fold" evidence="4">
    <location>
        <begin position="44"/>
        <end position="167"/>
    </location>
</feature>
<feature type="compositionally biased region" description="Gly residues" evidence="3">
    <location>
        <begin position="202"/>
        <end position="211"/>
    </location>
</feature>